<comment type="caution">
    <text evidence="1">The sequence shown here is derived from an EMBL/GenBank/DDBJ whole genome shotgun (WGS) entry which is preliminary data.</text>
</comment>
<dbReference type="AlphaFoldDB" id="A3ZU11"/>
<gene>
    <name evidence="1" type="ORF">DSM3645_05610</name>
</gene>
<dbReference type="HOGENOM" id="CLU_3363584_0_0_0"/>
<organism evidence="1 2">
    <name type="scientific">Blastopirellula marina DSM 3645</name>
    <dbReference type="NCBI Taxonomy" id="314230"/>
    <lineage>
        <taxon>Bacteria</taxon>
        <taxon>Pseudomonadati</taxon>
        <taxon>Planctomycetota</taxon>
        <taxon>Planctomycetia</taxon>
        <taxon>Pirellulales</taxon>
        <taxon>Pirellulaceae</taxon>
        <taxon>Blastopirellula</taxon>
    </lineage>
</organism>
<reference evidence="1 2" key="1">
    <citation type="submission" date="2006-02" db="EMBL/GenBank/DDBJ databases">
        <authorList>
            <person name="Amann R."/>
            <person name="Ferriera S."/>
            <person name="Johnson J."/>
            <person name="Kravitz S."/>
            <person name="Halpern A."/>
            <person name="Remington K."/>
            <person name="Beeson K."/>
            <person name="Tran B."/>
            <person name="Rogers Y.-H."/>
            <person name="Friedman R."/>
            <person name="Venter J.C."/>
        </authorList>
    </citation>
    <scope>NUCLEOTIDE SEQUENCE [LARGE SCALE GENOMIC DNA]</scope>
    <source>
        <strain evidence="1 2">DSM 3645</strain>
    </source>
</reference>
<name>A3ZU11_9BACT</name>
<dbReference type="EMBL" id="AANZ01000011">
    <property type="protein sequence ID" value="EAQ80074.1"/>
    <property type="molecule type" value="Genomic_DNA"/>
</dbReference>
<protein>
    <submittedName>
        <fullName evidence="1">Uncharacterized protein</fullName>
    </submittedName>
</protein>
<dbReference type="Proteomes" id="UP000004358">
    <property type="component" value="Unassembled WGS sequence"/>
</dbReference>
<evidence type="ECO:0000313" key="1">
    <source>
        <dbReference type="EMBL" id="EAQ80074.1"/>
    </source>
</evidence>
<proteinExistence type="predicted"/>
<sequence length="35" mass="3635">MADLLLGKATANCFIASEVDAWPIIGVLGFLKSAV</sequence>
<accession>A3ZU11</accession>
<evidence type="ECO:0000313" key="2">
    <source>
        <dbReference type="Proteomes" id="UP000004358"/>
    </source>
</evidence>
<dbReference type="STRING" id="314230.DSM3645_05610"/>